<dbReference type="PANTHER" id="PTHR30349:SF41">
    <property type="entry name" value="INTEGRASE_RECOMBINASE PROTEIN MJ0367-RELATED"/>
    <property type="match status" value="1"/>
</dbReference>
<keyword evidence="2" id="KW-0229">DNA integration</keyword>
<dbReference type="GO" id="GO:0015074">
    <property type="term" value="P:DNA integration"/>
    <property type="evidence" value="ECO:0007669"/>
    <property type="project" value="UniProtKB-KW"/>
</dbReference>
<organism evidence="8 9">
    <name type="scientific">Pseudomonas amygdali pv. mori</name>
    <dbReference type="NCBI Taxonomy" id="34065"/>
    <lineage>
        <taxon>Bacteria</taxon>
        <taxon>Pseudomonadati</taxon>
        <taxon>Pseudomonadota</taxon>
        <taxon>Gammaproteobacteria</taxon>
        <taxon>Pseudomonadales</taxon>
        <taxon>Pseudomonadaceae</taxon>
        <taxon>Pseudomonas</taxon>
        <taxon>Pseudomonas amygdali</taxon>
    </lineage>
</organism>
<dbReference type="InterPro" id="IPR010998">
    <property type="entry name" value="Integrase_recombinase_N"/>
</dbReference>
<protein>
    <submittedName>
        <fullName evidence="8">Phage integrase family site specific recombinase</fullName>
    </submittedName>
</protein>
<comment type="similarity">
    <text evidence="1">Belongs to the 'phage' integrase family.</text>
</comment>
<feature type="domain" description="Tyr recombinase" evidence="6">
    <location>
        <begin position="191"/>
        <end position="395"/>
    </location>
</feature>
<evidence type="ECO:0000256" key="3">
    <source>
        <dbReference type="ARBA" id="ARBA00023125"/>
    </source>
</evidence>
<reference evidence="8 9" key="1">
    <citation type="submission" date="2018-08" db="EMBL/GenBank/DDBJ databases">
        <title>Recombination of ecologically and evolutionarily significant loci maintains genetic cohesion in the Pseudomonas syringae species complex.</title>
        <authorList>
            <person name="Dillon M."/>
            <person name="Thakur S."/>
            <person name="Almeida R.N.D."/>
            <person name="Weir B.S."/>
            <person name="Guttman D.S."/>
        </authorList>
    </citation>
    <scope>NUCLEOTIDE SEQUENCE [LARGE SCALE GENOMIC DNA]</scope>
    <source>
        <strain evidence="8 9">ICMP 6941</strain>
    </source>
</reference>
<dbReference type="PROSITE" id="PS51898">
    <property type="entry name" value="TYR_RECOMBINASE"/>
    <property type="match status" value="1"/>
</dbReference>
<evidence type="ECO:0000256" key="2">
    <source>
        <dbReference type="ARBA" id="ARBA00022908"/>
    </source>
</evidence>
<dbReference type="Proteomes" id="UP000276194">
    <property type="component" value="Unassembled WGS sequence"/>
</dbReference>
<feature type="domain" description="Core-binding (CB)" evidence="7">
    <location>
        <begin position="58"/>
        <end position="145"/>
    </location>
</feature>
<dbReference type="PROSITE" id="PS51900">
    <property type="entry name" value="CB"/>
    <property type="match status" value="1"/>
</dbReference>
<dbReference type="Gene3D" id="1.10.150.130">
    <property type="match status" value="1"/>
</dbReference>
<dbReference type="AlphaFoldDB" id="A0A3M4VAW4"/>
<evidence type="ECO:0000259" key="7">
    <source>
        <dbReference type="PROSITE" id="PS51900"/>
    </source>
</evidence>
<sequence length="408" mass="46711">MLETPLSLHERVKGNGLSDKCRGMKSVELVWSSDDLVIAGQPYTGFPILLWDSMESCVVANQFFRHYLLRGAIGSKKSWPSTGRALYDFFSFLQAHELEWRDVDRGEAKSLVAAYRDFCLRACKLAPTTIRQRLHYICKFYEYALSQRWVSRLPFCQDERTVKRETSFLAHVNASGGKAMANDVMPRVHKALPKFLTMAEVNALLRAAENPHHRMMMLLALHTGLRREEIASFPLACVFDPDKAGRHERNYRIHLNPFDGSGMCTKGSKPRYIYVSRRFMTDLHRYVVQRRGERASLSKTPHQPLFLNQFGEPYAEDGKSLCRIIRDTGKRANVKAHTHMLRHTYATYTLISLRSNPGSGIEPLVFLQRQLGHSSIQTTMVYLHLVNELADDVVLAYSDELNDLAEEV</sequence>
<dbReference type="Gene3D" id="1.10.443.10">
    <property type="entry name" value="Intergrase catalytic core"/>
    <property type="match status" value="1"/>
</dbReference>
<evidence type="ECO:0000256" key="1">
    <source>
        <dbReference type="ARBA" id="ARBA00008857"/>
    </source>
</evidence>
<evidence type="ECO:0000256" key="4">
    <source>
        <dbReference type="ARBA" id="ARBA00023172"/>
    </source>
</evidence>
<proteinExistence type="inferred from homology"/>
<dbReference type="Pfam" id="PF00589">
    <property type="entry name" value="Phage_integrase"/>
    <property type="match status" value="1"/>
</dbReference>
<dbReference type="SUPFAM" id="SSF56349">
    <property type="entry name" value="DNA breaking-rejoining enzymes"/>
    <property type="match status" value="1"/>
</dbReference>
<evidence type="ECO:0000259" key="6">
    <source>
        <dbReference type="PROSITE" id="PS51898"/>
    </source>
</evidence>
<dbReference type="InterPro" id="IPR013762">
    <property type="entry name" value="Integrase-like_cat_sf"/>
</dbReference>
<dbReference type="InterPro" id="IPR044068">
    <property type="entry name" value="CB"/>
</dbReference>
<evidence type="ECO:0000256" key="5">
    <source>
        <dbReference type="PROSITE-ProRule" id="PRU01248"/>
    </source>
</evidence>
<dbReference type="GO" id="GO:0003677">
    <property type="term" value="F:DNA binding"/>
    <property type="evidence" value="ECO:0007669"/>
    <property type="project" value="UniProtKB-UniRule"/>
</dbReference>
<dbReference type="CDD" id="cd00397">
    <property type="entry name" value="DNA_BRE_C"/>
    <property type="match status" value="1"/>
</dbReference>
<dbReference type="InterPro" id="IPR050090">
    <property type="entry name" value="Tyrosine_recombinase_XerCD"/>
</dbReference>
<dbReference type="PANTHER" id="PTHR30349">
    <property type="entry name" value="PHAGE INTEGRASE-RELATED"/>
    <property type="match status" value="1"/>
</dbReference>
<dbReference type="InterPro" id="IPR011010">
    <property type="entry name" value="DNA_brk_join_enz"/>
</dbReference>
<evidence type="ECO:0000313" key="8">
    <source>
        <dbReference type="EMBL" id="RMT13477.1"/>
    </source>
</evidence>
<keyword evidence="3 5" id="KW-0238">DNA-binding</keyword>
<comment type="caution">
    <text evidence="8">The sequence shown here is derived from an EMBL/GenBank/DDBJ whole genome shotgun (WGS) entry which is preliminary data.</text>
</comment>
<name>A0A3M4VAW4_PSEA0</name>
<gene>
    <name evidence="8" type="ORF">ALP52_100536</name>
</gene>
<evidence type="ECO:0000313" key="9">
    <source>
        <dbReference type="Proteomes" id="UP000276194"/>
    </source>
</evidence>
<accession>A0A3M4VAW4</accession>
<dbReference type="EMBL" id="RBTD01000426">
    <property type="protein sequence ID" value="RMT13477.1"/>
    <property type="molecule type" value="Genomic_DNA"/>
</dbReference>
<dbReference type="GO" id="GO:0006310">
    <property type="term" value="P:DNA recombination"/>
    <property type="evidence" value="ECO:0007669"/>
    <property type="project" value="UniProtKB-KW"/>
</dbReference>
<keyword evidence="4" id="KW-0233">DNA recombination</keyword>
<dbReference type="InterPro" id="IPR002104">
    <property type="entry name" value="Integrase_catalytic"/>
</dbReference>